<evidence type="ECO:0000256" key="4">
    <source>
        <dbReference type="ARBA" id="ARBA00022692"/>
    </source>
</evidence>
<evidence type="ECO:0000256" key="1">
    <source>
        <dbReference type="ARBA" id="ARBA00004141"/>
    </source>
</evidence>
<feature type="transmembrane region" description="Helical" evidence="9">
    <location>
        <begin position="389"/>
        <end position="412"/>
    </location>
</feature>
<keyword evidence="4 9" id="KW-0812">Transmembrane</keyword>
<gene>
    <name evidence="11" type="ORF">SAMN05444392_10342</name>
</gene>
<dbReference type="NCBIfam" id="TIGR00400">
    <property type="entry name" value="mgtE"/>
    <property type="match status" value="1"/>
</dbReference>
<keyword evidence="12" id="KW-1185">Reference proteome</keyword>
<dbReference type="GO" id="GO:0005886">
    <property type="term" value="C:plasma membrane"/>
    <property type="evidence" value="ECO:0007669"/>
    <property type="project" value="UniProtKB-SubCell"/>
</dbReference>
<accession>A0A1M4W5X7</accession>
<evidence type="ECO:0000256" key="2">
    <source>
        <dbReference type="ARBA" id="ARBA00009749"/>
    </source>
</evidence>
<reference evidence="11 12" key="1">
    <citation type="submission" date="2016-11" db="EMBL/GenBank/DDBJ databases">
        <authorList>
            <person name="Jaros S."/>
            <person name="Januszkiewicz K."/>
            <person name="Wedrychowicz H."/>
        </authorList>
    </citation>
    <scope>NUCLEOTIDE SEQUENCE [LARGE SCALE GENOMIC DNA]</scope>
    <source>
        <strain evidence="11 12">DSM 44666</strain>
    </source>
</reference>
<dbReference type="Gene3D" id="1.10.357.20">
    <property type="entry name" value="SLC41 divalent cation transporters, integral membrane domain"/>
    <property type="match status" value="1"/>
</dbReference>
<dbReference type="InterPro" id="IPR006669">
    <property type="entry name" value="MgtE_transporter"/>
</dbReference>
<evidence type="ECO:0000256" key="6">
    <source>
        <dbReference type="ARBA" id="ARBA00022989"/>
    </source>
</evidence>
<dbReference type="Pfam" id="PF03448">
    <property type="entry name" value="MgtE_N"/>
    <property type="match status" value="1"/>
</dbReference>
<dbReference type="InterPro" id="IPR036739">
    <property type="entry name" value="SLC41_membr_dom_sf"/>
</dbReference>
<dbReference type="RefSeq" id="WP_245815544.1">
    <property type="nucleotide sequence ID" value="NZ_FQVL01000003.1"/>
</dbReference>
<dbReference type="CDD" id="cd04606">
    <property type="entry name" value="CBS_pair_Mg_transporter"/>
    <property type="match status" value="1"/>
</dbReference>
<feature type="transmembrane region" description="Helical" evidence="9">
    <location>
        <begin position="312"/>
        <end position="330"/>
    </location>
</feature>
<evidence type="ECO:0000256" key="9">
    <source>
        <dbReference type="RuleBase" id="RU362011"/>
    </source>
</evidence>
<dbReference type="Gene3D" id="1.25.60.10">
    <property type="entry name" value="MgtE N-terminal domain-like"/>
    <property type="match status" value="1"/>
</dbReference>
<keyword evidence="7 9" id="KW-0472">Membrane</keyword>
<protein>
    <recommendedName>
        <fullName evidence="9">Magnesium transporter MgtE</fullName>
    </recommendedName>
</protein>
<dbReference type="Gene3D" id="3.10.580.10">
    <property type="entry name" value="CBS-domain"/>
    <property type="match status" value="1"/>
</dbReference>
<dbReference type="InterPro" id="IPR006668">
    <property type="entry name" value="Mg_transptr_MgtE_intracell_dom"/>
</dbReference>
<dbReference type="EMBL" id="FQVL01000003">
    <property type="protein sequence ID" value="SHE76382.1"/>
    <property type="molecule type" value="Genomic_DNA"/>
</dbReference>
<evidence type="ECO:0000313" key="11">
    <source>
        <dbReference type="EMBL" id="SHE76382.1"/>
    </source>
</evidence>
<dbReference type="AlphaFoldDB" id="A0A1M4W5X7"/>
<keyword evidence="6 9" id="KW-1133">Transmembrane helix</keyword>
<keyword evidence="9" id="KW-1003">Cell membrane</keyword>
<feature type="transmembrane region" description="Helical" evidence="9">
    <location>
        <begin position="359"/>
        <end position="377"/>
    </location>
</feature>
<comment type="subunit">
    <text evidence="9">Homodimer.</text>
</comment>
<keyword evidence="5 9" id="KW-0460">Magnesium</keyword>
<sequence>MQYEGVRQQIVAAMTDTTHPHHLYELIQPLQPYDMSEVIREMEHDQVLTLIMKLPIAFAAESLEHLEPDLQYKIIHHLEQKMAPALLKQLSSDTIVDMLLAIHPLQAEKVLTLLPADYRKKIDDLMTYPEETAGSLTTVDYISARAHWTGEQALRHIRKVGHEAEIVSYIYVTNIRGELVGIVSLKEIILASPDTSLSNLTTTDIISVPAEMGQEEVAQIFSNYDLYALPVVNQQKRLIGIITIDDVVDVIQEEATEDVQKLGGSQPLTEPYFRTSVWKLYSSRIIWLLVLFVGGAYTANVLSSYQGEIQKVIILSVFIPLLIGTGGNTGSQIVSTLVRAVGIGEVAFGDMLRVVKKELMTGLLLGLSLGIIAYFRAMTMKVSIQVGCVVSLSAMLIVLWATFVAAILPLILHRLRIDPAVVSGPLITTLVDGTGLVIYFSIAKMILHI</sequence>
<dbReference type="SUPFAM" id="SSF161093">
    <property type="entry name" value="MgtE membrane domain-like"/>
    <property type="match status" value="1"/>
</dbReference>
<dbReference type="GO" id="GO:0046872">
    <property type="term" value="F:metal ion binding"/>
    <property type="evidence" value="ECO:0007669"/>
    <property type="project" value="UniProtKB-KW"/>
</dbReference>
<evidence type="ECO:0000256" key="5">
    <source>
        <dbReference type="ARBA" id="ARBA00022842"/>
    </source>
</evidence>
<dbReference type="SMART" id="SM00116">
    <property type="entry name" value="CBS"/>
    <property type="match status" value="2"/>
</dbReference>
<evidence type="ECO:0000259" key="10">
    <source>
        <dbReference type="PROSITE" id="PS51371"/>
    </source>
</evidence>
<dbReference type="SUPFAM" id="SSF54631">
    <property type="entry name" value="CBS-domain pair"/>
    <property type="match status" value="1"/>
</dbReference>
<comment type="subcellular location">
    <subcellularLocation>
        <location evidence="9">Cell membrane</location>
        <topology evidence="9">Multi-pass membrane protein</topology>
    </subcellularLocation>
    <subcellularLocation>
        <location evidence="1">Membrane</location>
        <topology evidence="1">Multi-pass membrane protein</topology>
    </subcellularLocation>
</comment>
<dbReference type="Pfam" id="PF01769">
    <property type="entry name" value="MgtE"/>
    <property type="match status" value="1"/>
</dbReference>
<dbReference type="GO" id="GO:0015095">
    <property type="term" value="F:magnesium ion transmembrane transporter activity"/>
    <property type="evidence" value="ECO:0007669"/>
    <property type="project" value="UniProtKB-UniRule"/>
</dbReference>
<evidence type="ECO:0000313" key="12">
    <source>
        <dbReference type="Proteomes" id="UP000184476"/>
    </source>
</evidence>
<comment type="similarity">
    <text evidence="2 9">Belongs to the SLC41A transporter family.</text>
</comment>
<dbReference type="InterPro" id="IPR046342">
    <property type="entry name" value="CBS_dom_sf"/>
</dbReference>
<keyword evidence="3 9" id="KW-0813">Transport</keyword>
<evidence type="ECO:0000256" key="7">
    <source>
        <dbReference type="ARBA" id="ARBA00023136"/>
    </source>
</evidence>
<feature type="transmembrane region" description="Helical" evidence="9">
    <location>
        <begin position="424"/>
        <end position="447"/>
    </location>
</feature>
<feature type="transmembrane region" description="Helical" evidence="9">
    <location>
        <begin position="285"/>
        <end position="305"/>
    </location>
</feature>
<dbReference type="InterPro" id="IPR006667">
    <property type="entry name" value="SLC41_membr_dom"/>
</dbReference>
<evidence type="ECO:0000256" key="8">
    <source>
        <dbReference type="PROSITE-ProRule" id="PRU00703"/>
    </source>
</evidence>
<proteinExistence type="inferred from homology"/>
<dbReference type="SUPFAM" id="SSF158791">
    <property type="entry name" value="MgtE N-terminal domain-like"/>
    <property type="match status" value="1"/>
</dbReference>
<keyword evidence="8" id="KW-0129">CBS domain</keyword>
<dbReference type="PANTHER" id="PTHR41394">
    <property type="entry name" value="MAGNESIUM TRANSPORTER MGTE"/>
    <property type="match status" value="1"/>
</dbReference>
<dbReference type="InterPro" id="IPR038076">
    <property type="entry name" value="MgtE_N_sf"/>
</dbReference>
<name>A0A1M4W5X7_9BACL</name>
<dbReference type="PANTHER" id="PTHR41394:SF8">
    <property type="entry name" value="MAGNESIUM TRANSPORTER MGTE"/>
    <property type="match status" value="1"/>
</dbReference>
<dbReference type="InterPro" id="IPR000644">
    <property type="entry name" value="CBS_dom"/>
</dbReference>
<dbReference type="PROSITE" id="PS51371">
    <property type="entry name" value="CBS"/>
    <property type="match status" value="1"/>
</dbReference>
<dbReference type="Proteomes" id="UP000184476">
    <property type="component" value="Unassembled WGS sequence"/>
</dbReference>
<dbReference type="SMART" id="SM00924">
    <property type="entry name" value="MgtE_N"/>
    <property type="match status" value="1"/>
</dbReference>
<comment type="function">
    <text evidence="9">Acts as a magnesium transporter.</text>
</comment>
<feature type="domain" description="CBS" evidence="10">
    <location>
        <begin position="200"/>
        <end position="257"/>
    </location>
</feature>
<organism evidence="11 12">
    <name type="scientific">Seinonella peptonophila</name>
    <dbReference type="NCBI Taxonomy" id="112248"/>
    <lineage>
        <taxon>Bacteria</taxon>
        <taxon>Bacillati</taxon>
        <taxon>Bacillota</taxon>
        <taxon>Bacilli</taxon>
        <taxon>Bacillales</taxon>
        <taxon>Thermoactinomycetaceae</taxon>
        <taxon>Seinonella</taxon>
    </lineage>
</organism>
<evidence type="ECO:0000256" key="3">
    <source>
        <dbReference type="ARBA" id="ARBA00022448"/>
    </source>
</evidence>
<keyword evidence="9" id="KW-0479">Metal-binding</keyword>
<dbReference type="STRING" id="112248.SAMN05444392_10342"/>
<dbReference type="Pfam" id="PF00571">
    <property type="entry name" value="CBS"/>
    <property type="match status" value="2"/>
</dbReference>